<evidence type="ECO:0000256" key="1">
    <source>
        <dbReference type="ARBA" id="ARBA00000427"/>
    </source>
</evidence>
<accession>A0ABV5YDA3</accession>
<reference evidence="6 7" key="1">
    <citation type="submission" date="2024-09" db="EMBL/GenBank/DDBJ databases">
        <authorList>
            <person name="Sun Q."/>
            <person name="Mori K."/>
        </authorList>
    </citation>
    <scope>NUCLEOTIDE SEQUENCE [LARGE SCALE GENOMIC DNA]</scope>
    <source>
        <strain evidence="6 7">TBRC 0563</strain>
    </source>
</reference>
<protein>
    <recommendedName>
        <fullName evidence="3">exo-alpha-sialidase</fullName>
        <ecNumber evidence="3">3.2.1.18</ecNumber>
    </recommendedName>
</protein>
<feature type="domain" description="Sialidase" evidence="5">
    <location>
        <begin position="117"/>
        <end position="354"/>
    </location>
</feature>
<dbReference type="InterPro" id="IPR026856">
    <property type="entry name" value="Sialidase_fam"/>
</dbReference>
<dbReference type="InterPro" id="IPR036278">
    <property type="entry name" value="Sialidase_sf"/>
</dbReference>
<sequence>MNNARRLSRFAIAGVLAAAVAVPATMATGSADVRHDGPPPTDIAVRSDQAVYRIPAIAVTRRGTILLTYDRRNGSANDLPNDIDTMLVRSTDGGATWSAPRALVDYPGPQGCGDSSMIVERRTGRIFLFCNYSAGKVGFPTGQPGTNDTTDPNTLHLQIRHSDDDGLTWSAPTDLNPQVKALEWHAYFASSGHGVQTSTGRLIQPINVLAADGLTHSADIYSDDAGTTWHAGALIAANTDESKAVELPDGTIVQNSRPSVGGYRFVSTSGDGGRTFGPVAAAPQLIDPHVNGDVIRVAPEGAHRDWLLFLNPASQLARENLTLRLSCDGGTTWPITKLINAGPSGYPAMAMVGKDRVGVFYENGTTSSYTKLTFATYRLGDLGAHC</sequence>
<keyword evidence="7" id="KW-1185">Reference proteome</keyword>
<proteinExistence type="inferred from homology"/>
<dbReference type="Proteomes" id="UP001589627">
    <property type="component" value="Unassembled WGS sequence"/>
</dbReference>
<dbReference type="SUPFAM" id="SSF50939">
    <property type="entry name" value="Sialidases"/>
    <property type="match status" value="1"/>
</dbReference>
<name>A0ABV5YDA3_9ACTN</name>
<comment type="similarity">
    <text evidence="2">Belongs to the glycosyl hydrolase 33 family.</text>
</comment>
<dbReference type="PANTHER" id="PTHR10628">
    <property type="entry name" value="SIALIDASE"/>
    <property type="match status" value="1"/>
</dbReference>
<dbReference type="Gene3D" id="2.120.10.10">
    <property type="match status" value="1"/>
</dbReference>
<dbReference type="InterPro" id="IPR011040">
    <property type="entry name" value="Sialidase"/>
</dbReference>
<evidence type="ECO:0000256" key="2">
    <source>
        <dbReference type="ARBA" id="ARBA00009348"/>
    </source>
</evidence>
<keyword evidence="4" id="KW-0732">Signal</keyword>
<feature type="chain" id="PRO_5046083739" description="exo-alpha-sialidase" evidence="4">
    <location>
        <begin position="27"/>
        <end position="386"/>
    </location>
</feature>
<comment type="catalytic activity">
    <reaction evidence="1">
        <text>Hydrolysis of alpha-(2-&gt;3)-, alpha-(2-&gt;6)-, alpha-(2-&gt;8)- glycosidic linkages of terminal sialic acid residues in oligosaccharides, glycoproteins, glycolipids, colominic acid and synthetic substrates.</text>
        <dbReference type="EC" id="3.2.1.18"/>
    </reaction>
</comment>
<evidence type="ECO:0000313" key="6">
    <source>
        <dbReference type="EMBL" id="MFB9832623.1"/>
    </source>
</evidence>
<evidence type="ECO:0000256" key="3">
    <source>
        <dbReference type="ARBA" id="ARBA00012733"/>
    </source>
</evidence>
<evidence type="ECO:0000259" key="5">
    <source>
        <dbReference type="Pfam" id="PF13088"/>
    </source>
</evidence>
<gene>
    <name evidence="6" type="ORF">ACFFNX_10535</name>
</gene>
<dbReference type="RefSeq" id="WP_378198668.1">
    <property type="nucleotide sequence ID" value="NZ_JBHLZP010000055.1"/>
</dbReference>
<feature type="signal peptide" evidence="4">
    <location>
        <begin position="1"/>
        <end position="26"/>
    </location>
</feature>
<dbReference type="Pfam" id="PF13088">
    <property type="entry name" value="BNR_2"/>
    <property type="match status" value="1"/>
</dbReference>
<evidence type="ECO:0000313" key="7">
    <source>
        <dbReference type="Proteomes" id="UP001589627"/>
    </source>
</evidence>
<comment type="caution">
    <text evidence="6">The sequence shown here is derived from an EMBL/GenBank/DDBJ whole genome shotgun (WGS) entry which is preliminary data.</text>
</comment>
<dbReference type="PANTHER" id="PTHR10628:SF30">
    <property type="entry name" value="EXO-ALPHA-SIALIDASE"/>
    <property type="match status" value="1"/>
</dbReference>
<organism evidence="6 7">
    <name type="scientific">Actinoallomurus acaciae</name>
    <dbReference type="NCBI Taxonomy" id="502577"/>
    <lineage>
        <taxon>Bacteria</taxon>
        <taxon>Bacillati</taxon>
        <taxon>Actinomycetota</taxon>
        <taxon>Actinomycetes</taxon>
        <taxon>Streptosporangiales</taxon>
        <taxon>Thermomonosporaceae</taxon>
        <taxon>Actinoallomurus</taxon>
    </lineage>
</organism>
<dbReference type="EC" id="3.2.1.18" evidence="3"/>
<evidence type="ECO:0000256" key="4">
    <source>
        <dbReference type="SAM" id="SignalP"/>
    </source>
</evidence>
<dbReference type="CDD" id="cd15482">
    <property type="entry name" value="Sialidase_non-viral"/>
    <property type="match status" value="1"/>
</dbReference>
<dbReference type="EMBL" id="JBHLZP010000055">
    <property type="protein sequence ID" value="MFB9832623.1"/>
    <property type="molecule type" value="Genomic_DNA"/>
</dbReference>